<accession>A0A0S2KPY9</accession>
<evidence type="ECO:0000256" key="12">
    <source>
        <dbReference type="ARBA" id="ARBA00030436"/>
    </source>
</evidence>
<dbReference type="GO" id="GO:0005524">
    <property type="term" value="F:ATP binding"/>
    <property type="evidence" value="ECO:0007669"/>
    <property type="project" value="UniProtKB-KW"/>
</dbReference>
<keyword evidence="7" id="KW-0547">Nucleotide-binding</keyword>
<keyword evidence="6" id="KW-0548">Nucleotidyltransferase</keyword>
<keyword evidence="3" id="KW-0507">mRNA processing</keyword>
<dbReference type="Pfam" id="PF00946">
    <property type="entry name" value="Mononeg_RNA_pol"/>
    <property type="match status" value="1"/>
</dbReference>
<keyword evidence="9" id="KW-0693">Viral RNA replication</keyword>
<proteinExistence type="evidence at transcript level"/>
<evidence type="ECO:0000256" key="9">
    <source>
        <dbReference type="ARBA" id="ARBA00022953"/>
    </source>
</evidence>
<evidence type="ECO:0000256" key="11">
    <source>
        <dbReference type="ARBA" id="ARBA00023268"/>
    </source>
</evidence>
<evidence type="ECO:0000256" key="3">
    <source>
        <dbReference type="ARBA" id="ARBA00022664"/>
    </source>
</evidence>
<dbReference type="InterPro" id="IPR014023">
    <property type="entry name" value="Mononeg_RNA_pol_cat"/>
</dbReference>
<keyword evidence="8" id="KW-0067">ATP-binding</keyword>
<evidence type="ECO:0000256" key="6">
    <source>
        <dbReference type="ARBA" id="ARBA00022695"/>
    </source>
</evidence>
<dbReference type="EMBL" id="KT601111">
    <property type="protein sequence ID" value="ALO50155.1"/>
    <property type="molecule type" value="mRNA"/>
</dbReference>
<evidence type="ECO:0000259" key="14">
    <source>
        <dbReference type="Pfam" id="PF00946"/>
    </source>
</evidence>
<reference evidence="15" key="1">
    <citation type="journal article" date="2015" name="Virus Res.">
        <title>Multiple approaches for the detection and characterization of viral and plasmid symbionts from a collection of marine fungi.</title>
        <authorList>
            <person name="Nerva L."/>
            <person name="Ciuffo M."/>
            <person name="Vallino M."/>
            <person name="Margaria P."/>
            <person name="Varese G.C."/>
            <person name="Gnavi G."/>
            <person name="Turina M."/>
        </authorList>
    </citation>
    <scope>NUCLEOTIDE SEQUENCE</scope>
</reference>
<evidence type="ECO:0000256" key="13">
    <source>
        <dbReference type="ARBA" id="ARBA00031012"/>
    </source>
</evidence>
<name>A0A0S2KPY9_9MONO</name>
<evidence type="ECO:0000256" key="2">
    <source>
        <dbReference type="ARBA" id="ARBA00022484"/>
    </source>
</evidence>
<feature type="non-terminal residue" evidence="15">
    <location>
        <position position="1"/>
    </location>
</feature>
<keyword evidence="5" id="KW-0949">S-adenosyl-L-methionine</keyword>
<sequence>HRWSFFDCLVEEFSRVSSSSGPNVVVIRLGDHTKVVATKDVWFVDTTVSGKILLTYDQVLMLKDLMFSRAQVMIAATLFFGDPEPIINAAVATYTWHEKCLIRHGNPGFELLKQTEALAKAYLSEMTDTIFGA</sequence>
<keyword evidence="10" id="KW-0506">mRNA capping</keyword>
<evidence type="ECO:0000256" key="7">
    <source>
        <dbReference type="ARBA" id="ARBA00022741"/>
    </source>
</evidence>
<evidence type="ECO:0000256" key="5">
    <source>
        <dbReference type="ARBA" id="ARBA00022691"/>
    </source>
</evidence>
<organism evidence="15">
    <name type="scientific">Wallemia sebi nya-like virus</name>
    <dbReference type="NCBI Taxonomy" id="1755734"/>
    <lineage>
        <taxon>Viruses</taxon>
        <taxon>Riboviria</taxon>
        <taxon>Orthornavirae</taxon>
        <taxon>Negarnaviricota</taxon>
        <taxon>Haploviricotina</taxon>
        <taxon>Monjiviricetes</taxon>
        <taxon>Mononegavirales</taxon>
    </lineage>
</organism>
<evidence type="ECO:0000256" key="10">
    <source>
        <dbReference type="ARBA" id="ARBA00023042"/>
    </source>
</evidence>
<keyword evidence="11" id="KW-0511">Multifunctional enzyme</keyword>
<feature type="non-terminal residue" evidence="15">
    <location>
        <position position="133"/>
    </location>
</feature>
<evidence type="ECO:0000256" key="1">
    <source>
        <dbReference type="ARBA" id="ARBA00012494"/>
    </source>
</evidence>
<dbReference type="GO" id="GO:0004482">
    <property type="term" value="F:mRNA 5'-cap (guanine-N7-)-methyltransferase activity"/>
    <property type="evidence" value="ECO:0007669"/>
    <property type="project" value="InterPro"/>
</dbReference>
<evidence type="ECO:0000256" key="4">
    <source>
        <dbReference type="ARBA" id="ARBA00022679"/>
    </source>
</evidence>
<feature type="domain" description="RdRp catalytic" evidence="14">
    <location>
        <begin position="24"/>
        <end position="128"/>
    </location>
</feature>
<evidence type="ECO:0000313" key="15">
    <source>
        <dbReference type="EMBL" id="ALO50155.1"/>
    </source>
</evidence>
<evidence type="ECO:0000256" key="8">
    <source>
        <dbReference type="ARBA" id="ARBA00022840"/>
    </source>
</evidence>
<keyword evidence="4" id="KW-0808">Transferase</keyword>
<dbReference type="GO" id="GO:0003968">
    <property type="term" value="F:RNA-directed RNA polymerase activity"/>
    <property type="evidence" value="ECO:0007669"/>
    <property type="project" value="UniProtKB-KW"/>
</dbReference>
<keyword evidence="2" id="KW-0696">RNA-directed RNA polymerase</keyword>
<dbReference type="EC" id="2.7.7.48" evidence="1"/>
<protein>
    <recommendedName>
        <fullName evidence="1">RNA-directed RNA polymerase</fullName>
        <ecNumber evidence="1">2.7.7.48</ecNumber>
    </recommendedName>
    <alternativeName>
        <fullName evidence="13">Replicase</fullName>
    </alternativeName>
    <alternativeName>
        <fullName evidence="12">Transcriptase</fullName>
    </alternativeName>
</protein>